<dbReference type="EMBL" id="AJTX02000010">
    <property type="protein sequence ID" value="KKI98125.1"/>
    <property type="molecule type" value="Genomic_DNA"/>
</dbReference>
<keyword evidence="1 2" id="KW-0378">Hydrolase</keyword>
<dbReference type="InterPro" id="IPR022829">
    <property type="entry name" value="DHNA_CoA_hydrolase"/>
</dbReference>
<dbReference type="Pfam" id="PF13279">
    <property type="entry name" value="4HBT_2"/>
    <property type="match status" value="1"/>
</dbReference>
<dbReference type="PANTHER" id="PTHR31793:SF37">
    <property type="entry name" value="ACYL-COA THIOESTER HYDROLASE YBGC"/>
    <property type="match status" value="1"/>
</dbReference>
<comment type="pathway">
    <text evidence="2">Cofactor biosynthesis; phylloquinone biosynthesis.</text>
</comment>
<dbReference type="GO" id="GO:0047617">
    <property type="term" value="F:fatty acyl-CoA hydrolase activity"/>
    <property type="evidence" value="ECO:0007669"/>
    <property type="project" value="TreeGrafter"/>
</dbReference>
<dbReference type="Proteomes" id="UP000034681">
    <property type="component" value="Unassembled WGS sequence"/>
</dbReference>
<evidence type="ECO:0000313" key="3">
    <source>
        <dbReference type="EMBL" id="KKI98125.1"/>
    </source>
</evidence>
<dbReference type="eggNOG" id="COG0824">
    <property type="taxonomic scope" value="Bacteria"/>
</dbReference>
<comment type="catalytic activity">
    <reaction evidence="2">
        <text>1,4-dihydroxy-2-naphthoyl-CoA + H2O = 1,4-dihydroxy-2-naphthoate + CoA + H(+)</text>
        <dbReference type="Rhea" id="RHEA:26309"/>
        <dbReference type="ChEBI" id="CHEBI:11173"/>
        <dbReference type="ChEBI" id="CHEBI:15377"/>
        <dbReference type="ChEBI" id="CHEBI:15378"/>
        <dbReference type="ChEBI" id="CHEBI:57287"/>
        <dbReference type="ChEBI" id="CHEBI:58897"/>
        <dbReference type="EC" id="3.1.2.28"/>
    </reaction>
</comment>
<organism evidence="3 4">
    <name type="scientific">Prochlorothrix hollandica PCC 9006 = CALU 1027</name>
    <dbReference type="NCBI Taxonomy" id="317619"/>
    <lineage>
        <taxon>Bacteria</taxon>
        <taxon>Bacillati</taxon>
        <taxon>Cyanobacteriota</taxon>
        <taxon>Cyanophyceae</taxon>
        <taxon>Prochlorotrichales</taxon>
        <taxon>Prochlorotrichaceae</taxon>
        <taxon>Prochlorothrix</taxon>
    </lineage>
</organism>
<dbReference type="RefSeq" id="WP_017713273.1">
    <property type="nucleotide sequence ID" value="NZ_KB235939.1"/>
</dbReference>
<dbReference type="STRING" id="317619.GCA_000332315_03014"/>
<gene>
    <name evidence="3" type="ORF">PROH_20710</name>
</gene>
<dbReference type="GO" id="GO:0061522">
    <property type="term" value="F:1,4-dihydroxy-2-naphthoyl-CoA thioesterase activity"/>
    <property type="evidence" value="ECO:0007669"/>
    <property type="project" value="UniProtKB-EC"/>
</dbReference>
<comment type="function">
    <text evidence="2">Catalyzes the hydrolysis of 1,4-dihydroxy-2-naphthoyl-CoA (DHNA-CoA) to 1,4-dihydroxy-2-naphthoate (DHNA), a reaction involved in phylloquinone (vitamin K1) biosynthesis.</text>
</comment>
<dbReference type="AlphaFoldDB" id="A0A0M2PND4"/>
<protein>
    <recommendedName>
        <fullName evidence="2">1,4-dihydroxy-2-naphthoyl-CoA hydrolase</fullName>
        <shortName evidence="2">DHNA-CoA hydrolase</shortName>
        <ecNumber evidence="2">3.1.2.28</ecNumber>
    </recommendedName>
    <alternativeName>
        <fullName evidence="2">DHNA-CoA thioesterase</fullName>
    </alternativeName>
</protein>
<dbReference type="EC" id="3.1.2.28" evidence="2"/>
<dbReference type="InterPro" id="IPR029069">
    <property type="entry name" value="HotDog_dom_sf"/>
</dbReference>
<dbReference type="Gene3D" id="3.10.129.10">
    <property type="entry name" value="Hotdog Thioesterase"/>
    <property type="match status" value="1"/>
</dbReference>
<accession>A0A0M2PND4</accession>
<name>A0A0M2PND4_PROHO</name>
<evidence type="ECO:0000256" key="2">
    <source>
        <dbReference type="HAMAP-Rule" id="MF_02101"/>
    </source>
</evidence>
<comment type="pathway">
    <text evidence="2">Quinol/quinone metabolism; 1,4-dihydroxy-2-naphthoate biosynthesis; 1,4-dihydroxy-2-naphthoate from chorismate: step 7/7.</text>
</comment>
<proteinExistence type="inferred from homology"/>
<comment type="caution">
    <text evidence="3">The sequence shown here is derived from an EMBL/GenBank/DDBJ whole genome shotgun (WGS) entry which is preliminary data.</text>
</comment>
<sequence>MAFVYYRTVHFADTDAAGVVYFANLLSICHEAYEASLAATHIALPQFFRSQTVAIPIAHAAIDFFQPLTCGQTLGVHLVPQASAKPSEFVITYQIYGVTHPEAVDARDRPVATATTRHVCINPSLRHRQDLPAAMVHWLNTWAEGA</sequence>
<dbReference type="HAMAP" id="MF_02101">
    <property type="entry name" value="DHNA_CoA_hydrolase"/>
    <property type="match status" value="1"/>
</dbReference>
<dbReference type="UniPathway" id="UPA00995"/>
<evidence type="ECO:0000256" key="1">
    <source>
        <dbReference type="ARBA" id="ARBA00022801"/>
    </source>
</evidence>
<comment type="similarity">
    <text evidence="2">Belongs to the 4-hydroxybenzoyl-CoA thioesterase family. DHNA-CoA hydrolase subfamily.</text>
</comment>
<keyword evidence="4" id="KW-1185">Reference proteome</keyword>
<reference evidence="3" key="1">
    <citation type="submission" date="2012-04" db="EMBL/GenBank/DDBJ databases">
        <authorList>
            <person name="Borisov I.G."/>
            <person name="Ivanikova N.V."/>
            <person name="Pinevich A.V."/>
        </authorList>
    </citation>
    <scope>NUCLEOTIDE SEQUENCE</scope>
    <source>
        <strain evidence="3">CALU 1027</strain>
    </source>
</reference>
<feature type="active site" evidence="2">
    <location>
        <position position="15"/>
    </location>
</feature>
<dbReference type="InterPro" id="IPR050563">
    <property type="entry name" value="4-hydroxybenzoyl-CoA_TE"/>
</dbReference>
<dbReference type="GO" id="GO:0042372">
    <property type="term" value="P:phylloquinone biosynthetic process"/>
    <property type="evidence" value="ECO:0007669"/>
    <property type="project" value="UniProtKB-UniRule"/>
</dbReference>
<dbReference type="OrthoDB" id="9800856at2"/>
<dbReference type="SUPFAM" id="SSF54637">
    <property type="entry name" value="Thioesterase/thiol ester dehydrase-isomerase"/>
    <property type="match status" value="1"/>
</dbReference>
<dbReference type="PANTHER" id="PTHR31793">
    <property type="entry name" value="4-HYDROXYBENZOYL-COA THIOESTERASE FAMILY MEMBER"/>
    <property type="match status" value="1"/>
</dbReference>
<dbReference type="CDD" id="cd00586">
    <property type="entry name" value="4HBT"/>
    <property type="match status" value="1"/>
</dbReference>
<evidence type="ECO:0000313" key="4">
    <source>
        <dbReference type="Proteomes" id="UP000034681"/>
    </source>
</evidence>
<dbReference type="UniPathway" id="UPA01057">
    <property type="reaction ID" value="UER01033"/>
</dbReference>